<dbReference type="Proteomes" id="UP000265540">
    <property type="component" value="Unassembled WGS sequence"/>
</dbReference>
<feature type="domain" description="Plastocyanin-like" evidence="5">
    <location>
        <begin position="224"/>
        <end position="308"/>
    </location>
</feature>
<dbReference type="CDD" id="cd04207">
    <property type="entry name" value="CuRO_3_LCC_like"/>
    <property type="match status" value="1"/>
</dbReference>
<dbReference type="SUPFAM" id="SSF49503">
    <property type="entry name" value="Cupredoxins"/>
    <property type="match status" value="3"/>
</dbReference>
<dbReference type="InterPro" id="IPR002355">
    <property type="entry name" value="Cu_oxidase_Cu_BS"/>
</dbReference>
<keyword evidence="2" id="KW-0560">Oxidoreductase</keyword>
<proteinExistence type="predicted"/>
<feature type="domain" description="Plastocyanin-like" evidence="6">
    <location>
        <begin position="422"/>
        <end position="532"/>
    </location>
</feature>
<evidence type="ECO:0000256" key="3">
    <source>
        <dbReference type="ARBA" id="ARBA00023008"/>
    </source>
</evidence>
<comment type="caution">
    <text evidence="8">The sequence shown here is derived from an EMBL/GenBank/DDBJ whole genome shotgun (WGS) entry which is preliminary data.</text>
</comment>
<dbReference type="InterPro" id="IPR001117">
    <property type="entry name" value="Cu-oxidase_2nd"/>
</dbReference>
<protein>
    <submittedName>
        <fullName evidence="8">Multicopper oxidase family protein</fullName>
    </submittedName>
</protein>
<dbReference type="PANTHER" id="PTHR11709:SF394">
    <property type="entry name" value="FI03373P-RELATED"/>
    <property type="match status" value="1"/>
</dbReference>
<evidence type="ECO:0000259" key="6">
    <source>
        <dbReference type="Pfam" id="PF07731"/>
    </source>
</evidence>
<feature type="domain" description="Plastocyanin-like" evidence="7">
    <location>
        <begin position="72"/>
        <end position="178"/>
    </location>
</feature>
<feature type="transmembrane region" description="Helical" evidence="4">
    <location>
        <begin position="5"/>
        <end position="24"/>
    </location>
</feature>
<evidence type="ECO:0000259" key="7">
    <source>
        <dbReference type="Pfam" id="PF07732"/>
    </source>
</evidence>
<dbReference type="Gene3D" id="2.60.40.420">
    <property type="entry name" value="Cupredoxins - blue copper proteins"/>
    <property type="match status" value="3"/>
</dbReference>
<dbReference type="InterPro" id="IPR011707">
    <property type="entry name" value="Cu-oxidase-like_N"/>
</dbReference>
<keyword evidence="3" id="KW-0186">Copper</keyword>
<evidence type="ECO:0000313" key="8">
    <source>
        <dbReference type="EMBL" id="RJR26268.1"/>
    </source>
</evidence>
<name>A0A3A4ZAP6_UNCKA</name>
<keyword evidence="4" id="KW-0472">Membrane</keyword>
<dbReference type="Pfam" id="PF07732">
    <property type="entry name" value="Cu-oxidase_3"/>
    <property type="match status" value="1"/>
</dbReference>
<dbReference type="Pfam" id="PF00394">
    <property type="entry name" value="Cu-oxidase"/>
    <property type="match status" value="1"/>
</dbReference>
<dbReference type="PROSITE" id="PS00080">
    <property type="entry name" value="MULTICOPPER_OXIDASE2"/>
    <property type="match status" value="1"/>
</dbReference>
<evidence type="ECO:0000313" key="9">
    <source>
        <dbReference type="Proteomes" id="UP000265540"/>
    </source>
</evidence>
<dbReference type="InterPro" id="IPR033138">
    <property type="entry name" value="Cu_oxidase_CS"/>
</dbReference>
<dbReference type="InterPro" id="IPR008972">
    <property type="entry name" value="Cupredoxin"/>
</dbReference>
<accession>A0A3A4ZAP6</accession>
<evidence type="ECO:0000256" key="4">
    <source>
        <dbReference type="SAM" id="Phobius"/>
    </source>
</evidence>
<dbReference type="CDD" id="cd13861">
    <property type="entry name" value="CuRO_1_CumA_like"/>
    <property type="match status" value="1"/>
</dbReference>
<dbReference type="PROSITE" id="PS00079">
    <property type="entry name" value="MULTICOPPER_OXIDASE1"/>
    <property type="match status" value="1"/>
</dbReference>
<evidence type="ECO:0000259" key="5">
    <source>
        <dbReference type="Pfam" id="PF00394"/>
    </source>
</evidence>
<dbReference type="AlphaFoldDB" id="A0A3A4ZAP6"/>
<keyword evidence="4" id="KW-0812">Transmembrane</keyword>
<reference evidence="8 9" key="1">
    <citation type="journal article" date="2017" name="ISME J.">
        <title>Energy and carbon metabolisms in a deep terrestrial subsurface fluid microbial community.</title>
        <authorList>
            <person name="Momper L."/>
            <person name="Jungbluth S.P."/>
            <person name="Lee M.D."/>
            <person name="Amend J.P."/>
        </authorList>
    </citation>
    <scope>NUCLEOTIDE SEQUENCE [LARGE SCALE GENOMIC DNA]</scope>
    <source>
        <strain evidence="8">SURF_46</strain>
    </source>
</reference>
<dbReference type="InterPro" id="IPR045087">
    <property type="entry name" value="Cu-oxidase_fam"/>
</dbReference>
<dbReference type="GO" id="GO:0005507">
    <property type="term" value="F:copper ion binding"/>
    <property type="evidence" value="ECO:0007669"/>
    <property type="project" value="InterPro"/>
</dbReference>
<evidence type="ECO:0000256" key="2">
    <source>
        <dbReference type="ARBA" id="ARBA00023002"/>
    </source>
</evidence>
<evidence type="ECO:0000256" key="1">
    <source>
        <dbReference type="ARBA" id="ARBA00022723"/>
    </source>
</evidence>
<dbReference type="PANTHER" id="PTHR11709">
    <property type="entry name" value="MULTI-COPPER OXIDASE"/>
    <property type="match status" value="1"/>
</dbReference>
<dbReference type="InterPro" id="IPR011706">
    <property type="entry name" value="Cu-oxidase_C"/>
</dbReference>
<sequence length="533" mass="59933">MKKAYLYILIPILLIIIIIIATTLKQGEQTTITKKLSQVEVKDLEAAKPSSIVELKNGDSLDLTATIVKKNINGVEVKMLAYNGQIPGPLIKTEKGSEVTINFTNNTDMESTIHSHGVRLDNKFDGVPDITQEPVKVGDAYVYKIKFPDEGMYWYHPHIREDYQQELGLYGNYLVSSDDQDYWNPVNQEIPLFLDDIQMESGQIAAFNNEKVDHAFMGRFGNVMLVNGETNYSVNAKQGDVIRFYLTNSANTRTFHFAIPGIKLKLVGGDNGRFEKEELVDAVIVSPSERYIIEASFDKSGNFEIQNKTPEKAYKLGVISVSNETTAQSYSSEFSDLRVNNELQNEIAQLTSNLSSISQKSLTISIDPMGMGSGMLNNNNSNMMGGGHMMGNGMMMQNNDQQKIEWEDDMGMMNKNATADSIKWKLIDQANGKENMDINWTFKKGELVRIKLFNDPNSPHPMQHPVHIHGQRFLVLNTNGVENTNKVWKDTTLVQTGDTVEILVEMSNPGDWLIHCHIPEHMEAGMMSKFEVI</sequence>
<dbReference type="GO" id="GO:0016491">
    <property type="term" value="F:oxidoreductase activity"/>
    <property type="evidence" value="ECO:0007669"/>
    <property type="project" value="UniProtKB-KW"/>
</dbReference>
<keyword evidence="4" id="KW-1133">Transmembrane helix</keyword>
<dbReference type="EMBL" id="QZJF01000024">
    <property type="protein sequence ID" value="RJR26268.1"/>
    <property type="molecule type" value="Genomic_DNA"/>
</dbReference>
<dbReference type="Pfam" id="PF07731">
    <property type="entry name" value="Cu-oxidase_2"/>
    <property type="match status" value="1"/>
</dbReference>
<organism evidence="8 9">
    <name type="scientific">candidate division WWE3 bacterium</name>
    <dbReference type="NCBI Taxonomy" id="2053526"/>
    <lineage>
        <taxon>Bacteria</taxon>
        <taxon>Katanobacteria</taxon>
    </lineage>
</organism>
<keyword evidence="1" id="KW-0479">Metal-binding</keyword>
<gene>
    <name evidence="8" type="ORF">C4561_05635</name>
</gene>